<reference evidence="2 3" key="1">
    <citation type="journal article" date="2015" name="Int. J. Syst. Evol. Microbiol.">
        <title>Tumebacillus algifaecis sp. nov., isolated from decomposing algal scum.</title>
        <authorList>
            <person name="Wu Y.F."/>
            <person name="Zhang B."/>
            <person name="Xing P."/>
            <person name="Wu Q.L."/>
            <person name="Liu S.J."/>
        </authorList>
    </citation>
    <scope>NUCLEOTIDE SEQUENCE [LARGE SCALE GENOMIC DNA]</scope>
    <source>
        <strain evidence="2 3">THMBR28</strain>
    </source>
</reference>
<sequence length="115" mass="13098">MQIGRTNSLDQLLREPLSQNSDKAHVTSDVQSVVAQKEQEIDQKQTDQHVERLNRVLEQHQSQLMFRVRHEAGRAIVQLVEKEGDKVILQLPPEGLLELSKKVQQATGTVVDLRL</sequence>
<name>A0A223CX46_9BACL</name>
<proteinExistence type="predicted"/>
<dbReference type="SUPFAM" id="SSF160214">
    <property type="entry name" value="FlaG-like"/>
    <property type="match status" value="1"/>
</dbReference>
<evidence type="ECO:0000313" key="3">
    <source>
        <dbReference type="Proteomes" id="UP000214688"/>
    </source>
</evidence>
<keyword evidence="3" id="KW-1185">Reference proteome</keyword>
<evidence type="ECO:0000313" key="2">
    <source>
        <dbReference type="EMBL" id="ASS73939.1"/>
    </source>
</evidence>
<dbReference type="Proteomes" id="UP000214688">
    <property type="component" value="Chromosome"/>
</dbReference>
<dbReference type="AlphaFoldDB" id="A0A223CX46"/>
<accession>A0A223CX46</accession>
<dbReference type="InterPro" id="IPR005186">
    <property type="entry name" value="FlaG"/>
</dbReference>
<feature type="compositionally biased region" description="Polar residues" evidence="1">
    <location>
        <begin position="1"/>
        <end position="10"/>
    </location>
</feature>
<dbReference type="EMBL" id="CP022657">
    <property type="protein sequence ID" value="ASS73939.1"/>
    <property type="molecule type" value="Genomic_DNA"/>
</dbReference>
<protein>
    <recommendedName>
        <fullName evidence="4">Flagellar biosynthesis protein FlaG</fullName>
    </recommendedName>
</protein>
<dbReference type="OrthoDB" id="9799867at2"/>
<dbReference type="PANTHER" id="PTHR37166">
    <property type="entry name" value="PROTEIN FLAG"/>
    <property type="match status" value="1"/>
</dbReference>
<dbReference type="InterPro" id="IPR035924">
    <property type="entry name" value="FlaG-like_sf"/>
</dbReference>
<dbReference type="KEGG" id="tab:CIG75_02385"/>
<gene>
    <name evidence="2" type="ORF">CIG75_02385</name>
</gene>
<organism evidence="2 3">
    <name type="scientific">Tumebacillus algifaecis</name>
    <dbReference type="NCBI Taxonomy" id="1214604"/>
    <lineage>
        <taxon>Bacteria</taxon>
        <taxon>Bacillati</taxon>
        <taxon>Bacillota</taxon>
        <taxon>Bacilli</taxon>
        <taxon>Bacillales</taxon>
        <taxon>Alicyclobacillaceae</taxon>
        <taxon>Tumebacillus</taxon>
    </lineage>
</organism>
<feature type="region of interest" description="Disordered" evidence="1">
    <location>
        <begin position="1"/>
        <end position="31"/>
    </location>
</feature>
<dbReference type="Gene3D" id="3.30.160.170">
    <property type="entry name" value="FlaG-like"/>
    <property type="match status" value="1"/>
</dbReference>
<dbReference type="PANTHER" id="PTHR37166:SF1">
    <property type="entry name" value="PROTEIN FLAG"/>
    <property type="match status" value="1"/>
</dbReference>
<dbReference type="Pfam" id="PF03646">
    <property type="entry name" value="FlaG"/>
    <property type="match status" value="1"/>
</dbReference>
<evidence type="ECO:0008006" key="4">
    <source>
        <dbReference type="Google" id="ProtNLM"/>
    </source>
</evidence>
<dbReference type="RefSeq" id="WP_094235199.1">
    <property type="nucleotide sequence ID" value="NZ_CP022657.1"/>
</dbReference>
<evidence type="ECO:0000256" key="1">
    <source>
        <dbReference type="SAM" id="MobiDB-lite"/>
    </source>
</evidence>